<gene>
    <name evidence="2" type="ORF">QR680_019205</name>
</gene>
<accession>A0AA39HLA8</accession>
<sequence>MDFVEELREWQRQLRSVFNRIDQLLFAGHIHAHLEPASQMSNTSAMIHVLGYIHGIPDIDNEEHAERYMEVVDRFVLRGILRLGEIVNDPNDPTPSWSRRMAAHVKKQARENEARECKAKQDAKKEKDRRSEIMPEYAIKKCITHRELTSEH</sequence>
<dbReference type="AlphaFoldDB" id="A0AA39HLA8"/>
<proteinExistence type="predicted"/>
<keyword evidence="3" id="KW-1185">Reference proteome</keyword>
<feature type="region of interest" description="Disordered" evidence="1">
    <location>
        <begin position="106"/>
        <end position="131"/>
    </location>
</feature>
<feature type="compositionally biased region" description="Basic and acidic residues" evidence="1">
    <location>
        <begin position="108"/>
        <end position="131"/>
    </location>
</feature>
<dbReference type="EMBL" id="JAUCMV010000004">
    <property type="protein sequence ID" value="KAK0407459.1"/>
    <property type="molecule type" value="Genomic_DNA"/>
</dbReference>
<protein>
    <submittedName>
        <fullName evidence="2">Uncharacterized protein</fullName>
    </submittedName>
</protein>
<dbReference type="Proteomes" id="UP001175271">
    <property type="component" value="Unassembled WGS sequence"/>
</dbReference>
<evidence type="ECO:0000313" key="3">
    <source>
        <dbReference type="Proteomes" id="UP001175271"/>
    </source>
</evidence>
<evidence type="ECO:0000256" key="1">
    <source>
        <dbReference type="SAM" id="MobiDB-lite"/>
    </source>
</evidence>
<name>A0AA39HLA8_9BILA</name>
<comment type="caution">
    <text evidence="2">The sequence shown here is derived from an EMBL/GenBank/DDBJ whole genome shotgun (WGS) entry which is preliminary data.</text>
</comment>
<evidence type="ECO:0000313" key="2">
    <source>
        <dbReference type="EMBL" id="KAK0407459.1"/>
    </source>
</evidence>
<reference evidence="2" key="1">
    <citation type="submission" date="2023-06" db="EMBL/GenBank/DDBJ databases">
        <title>Genomic analysis of the entomopathogenic nematode Steinernema hermaphroditum.</title>
        <authorList>
            <person name="Schwarz E.M."/>
            <person name="Heppert J.K."/>
            <person name="Baniya A."/>
            <person name="Schwartz H.T."/>
            <person name="Tan C.-H."/>
            <person name="Antoshechkin I."/>
            <person name="Sternberg P.W."/>
            <person name="Goodrich-Blair H."/>
            <person name="Dillman A.R."/>
        </authorList>
    </citation>
    <scope>NUCLEOTIDE SEQUENCE</scope>
    <source>
        <strain evidence="2">PS9179</strain>
        <tissue evidence="2">Whole animal</tissue>
    </source>
</reference>
<organism evidence="2 3">
    <name type="scientific">Steinernema hermaphroditum</name>
    <dbReference type="NCBI Taxonomy" id="289476"/>
    <lineage>
        <taxon>Eukaryota</taxon>
        <taxon>Metazoa</taxon>
        <taxon>Ecdysozoa</taxon>
        <taxon>Nematoda</taxon>
        <taxon>Chromadorea</taxon>
        <taxon>Rhabditida</taxon>
        <taxon>Tylenchina</taxon>
        <taxon>Panagrolaimomorpha</taxon>
        <taxon>Strongyloidoidea</taxon>
        <taxon>Steinernematidae</taxon>
        <taxon>Steinernema</taxon>
    </lineage>
</organism>